<evidence type="ECO:0000256" key="2">
    <source>
        <dbReference type="ARBA" id="ARBA00023125"/>
    </source>
</evidence>
<dbReference type="AlphaFoldDB" id="A0A0N7LS93"/>
<keyword evidence="5" id="KW-1185">Reference proteome</keyword>
<dbReference type="STRING" id="321267.SHM7688_02427"/>
<gene>
    <name evidence="4" type="ORF">SHM7688_02427</name>
</gene>
<dbReference type="GO" id="GO:0030527">
    <property type="term" value="F:structural constituent of chromatin"/>
    <property type="evidence" value="ECO:0007669"/>
    <property type="project" value="InterPro"/>
</dbReference>
<keyword evidence="2 4" id="KW-0238">DNA-binding</keyword>
<accession>A0A0N7LS93</accession>
<organism evidence="4 5">
    <name type="scientific">Shimia marina</name>
    <dbReference type="NCBI Taxonomy" id="321267"/>
    <lineage>
        <taxon>Bacteria</taxon>
        <taxon>Pseudomonadati</taxon>
        <taxon>Pseudomonadota</taxon>
        <taxon>Alphaproteobacteria</taxon>
        <taxon>Rhodobacterales</taxon>
        <taxon>Roseobacteraceae</taxon>
    </lineage>
</organism>
<name>A0A0N7LS93_9RHOB</name>
<evidence type="ECO:0000313" key="4">
    <source>
        <dbReference type="EMBL" id="CUH52980.1"/>
    </source>
</evidence>
<evidence type="ECO:0000256" key="1">
    <source>
        <dbReference type="ARBA" id="ARBA00010529"/>
    </source>
</evidence>
<dbReference type="SUPFAM" id="SSF47729">
    <property type="entry name" value="IHF-like DNA-binding proteins"/>
    <property type="match status" value="1"/>
</dbReference>
<dbReference type="InterPro" id="IPR000119">
    <property type="entry name" value="Hist_DNA-bd"/>
</dbReference>
<dbReference type="OrthoDB" id="7873378at2"/>
<dbReference type="RefSeq" id="WP_083499031.1">
    <property type="nucleotide sequence ID" value="NZ_CYPW01000024.1"/>
</dbReference>
<proteinExistence type="inferred from homology"/>
<dbReference type="Gene3D" id="4.10.520.10">
    <property type="entry name" value="IHF-like DNA-binding proteins"/>
    <property type="match status" value="1"/>
</dbReference>
<comment type="similarity">
    <text evidence="1">Belongs to the bacterial histone-like protein family.</text>
</comment>
<dbReference type="GO" id="GO:0003677">
    <property type="term" value="F:DNA binding"/>
    <property type="evidence" value="ECO:0007669"/>
    <property type="project" value="UniProtKB-KW"/>
</dbReference>
<dbReference type="EMBL" id="CYPW01000024">
    <property type="protein sequence ID" value="CUH52980.1"/>
    <property type="molecule type" value="Genomic_DNA"/>
</dbReference>
<feature type="region of interest" description="Disordered" evidence="3">
    <location>
        <begin position="131"/>
        <end position="151"/>
    </location>
</feature>
<sequence>MAKKASTSATRKSTSSRAKTSTTRTRSTATRKTSATLQGQAEEPLEQTQTPDVPVAEAALRKRAFIEAVVLRSGVKKRDAKPAVEAALAILGETLEKGQELNLPELGKVKIQNQKSVEGAHVINMRLRRKLASAEDANAESDTGGLAEAAE</sequence>
<dbReference type="InterPro" id="IPR010992">
    <property type="entry name" value="IHF-like_DNA-bd_dom_sf"/>
</dbReference>
<feature type="compositionally biased region" description="Low complexity" evidence="3">
    <location>
        <begin position="1"/>
        <end position="36"/>
    </location>
</feature>
<protein>
    <submittedName>
        <fullName evidence="4">Bacterial DNA-binding protein</fullName>
    </submittedName>
</protein>
<feature type="region of interest" description="Disordered" evidence="3">
    <location>
        <begin position="1"/>
        <end position="52"/>
    </location>
</feature>
<reference evidence="4 5" key="1">
    <citation type="submission" date="2015-09" db="EMBL/GenBank/DDBJ databases">
        <authorList>
            <consortium name="Swine Surveillance"/>
        </authorList>
    </citation>
    <scope>NUCLEOTIDE SEQUENCE [LARGE SCALE GENOMIC DNA]</scope>
    <source>
        <strain evidence="4 5">CECT 7688</strain>
    </source>
</reference>
<dbReference type="Proteomes" id="UP000054823">
    <property type="component" value="Unassembled WGS sequence"/>
</dbReference>
<evidence type="ECO:0000256" key="3">
    <source>
        <dbReference type="SAM" id="MobiDB-lite"/>
    </source>
</evidence>
<dbReference type="Pfam" id="PF00216">
    <property type="entry name" value="Bac_DNA_binding"/>
    <property type="match status" value="1"/>
</dbReference>
<evidence type="ECO:0000313" key="5">
    <source>
        <dbReference type="Proteomes" id="UP000054823"/>
    </source>
</evidence>